<evidence type="ECO:0000313" key="2">
    <source>
        <dbReference type="EMBL" id="ROI08373.1"/>
    </source>
</evidence>
<keyword evidence="1" id="KW-0472">Membrane</keyword>
<dbReference type="Proteomes" id="UP000270224">
    <property type="component" value="Unassembled WGS sequence"/>
</dbReference>
<proteinExistence type="predicted"/>
<dbReference type="RefSeq" id="WP_123266667.1">
    <property type="nucleotide sequence ID" value="NZ_RJUG01000004.1"/>
</dbReference>
<keyword evidence="1" id="KW-1133">Transmembrane helix</keyword>
<sequence>MNLKYFEYIVIYLSVLVVCVVVGALARISFIGKGGDEYTANIVFWSITALSILFYAIIMLFLDVIIIGFRKIFRKKNTSVFADEKLISTENIGNILEEEQEADQEKSKDNFVGQLPDTANMDLIRKTQKQKKLQNDSEKLQIALDYTRNQFALYVTDEDLNALCNAVSLYSKREEVSHHFSVHTTELLTLDLYHFGWNIWNHFNVSNQEKIAEFLKNVFVELQYIDFKTIKSHLKDDERKGIIKIQNQLTG</sequence>
<reference evidence="3" key="1">
    <citation type="submission" date="2018-11" db="EMBL/GenBank/DDBJ databases">
        <title>Proposal to divide the Flavobacteriaceae and reorganize its genera based on Amino Acid Identity values calculated from whole genome sequences.</title>
        <authorList>
            <person name="Nicholson A.C."/>
            <person name="Gulvik C.A."/>
            <person name="Whitney A.M."/>
            <person name="Humrighouse B.W."/>
            <person name="Bell M."/>
            <person name="Holmens B."/>
            <person name="Steigerwalt A."/>
            <person name="Villarma A."/>
            <person name="Sheth M."/>
            <person name="Batra D."/>
            <person name="Pryor J."/>
            <person name="Bernardet J.-F."/>
            <person name="Hugo C."/>
            <person name="Kampfer P."/>
            <person name="Newman J."/>
            <person name="Mcquiston J.R."/>
        </authorList>
    </citation>
    <scope>NUCLEOTIDE SEQUENCE [LARGE SCALE GENOMIC DNA]</scope>
    <source>
        <strain evidence="3">H3056</strain>
    </source>
</reference>
<protein>
    <submittedName>
        <fullName evidence="2">Mobilization protein</fullName>
    </submittedName>
</protein>
<feature type="transmembrane region" description="Helical" evidence="1">
    <location>
        <begin position="42"/>
        <end position="69"/>
    </location>
</feature>
<dbReference type="OrthoDB" id="1003899at2"/>
<accession>A0A3N0WTR0</accession>
<dbReference type="EMBL" id="RJUG01000004">
    <property type="protein sequence ID" value="ROI08373.1"/>
    <property type="molecule type" value="Genomic_DNA"/>
</dbReference>
<dbReference type="AlphaFoldDB" id="A0A3N0WTR0"/>
<keyword evidence="1" id="KW-0812">Transmembrane</keyword>
<name>A0A3N0WTR0_9FLAO</name>
<evidence type="ECO:0000256" key="1">
    <source>
        <dbReference type="SAM" id="Phobius"/>
    </source>
</evidence>
<evidence type="ECO:0000313" key="3">
    <source>
        <dbReference type="Proteomes" id="UP000270224"/>
    </source>
</evidence>
<comment type="caution">
    <text evidence="2">The sequence shown here is derived from an EMBL/GenBank/DDBJ whole genome shotgun (WGS) entry which is preliminary data.</text>
</comment>
<organism evidence="2 3">
    <name type="scientific">Kaistella daneshvariae</name>
    <dbReference type="NCBI Taxonomy" id="2487074"/>
    <lineage>
        <taxon>Bacteria</taxon>
        <taxon>Pseudomonadati</taxon>
        <taxon>Bacteroidota</taxon>
        <taxon>Flavobacteriia</taxon>
        <taxon>Flavobacteriales</taxon>
        <taxon>Weeksellaceae</taxon>
        <taxon>Chryseobacterium group</taxon>
        <taxon>Kaistella</taxon>
    </lineage>
</organism>
<gene>
    <name evidence="2" type="ORF">EGI11_12165</name>
</gene>
<feature type="transmembrane region" description="Helical" evidence="1">
    <location>
        <begin position="9"/>
        <end position="30"/>
    </location>
</feature>